<comment type="pathway">
    <text evidence="1">Lipid metabolism; butanoate metabolism.</text>
</comment>
<gene>
    <name evidence="7" type="ORF">KHX13_04605</name>
</gene>
<evidence type="ECO:0000259" key="6">
    <source>
        <dbReference type="Pfam" id="PF02737"/>
    </source>
</evidence>
<evidence type="ECO:0000256" key="2">
    <source>
        <dbReference type="ARBA" id="ARBA00009463"/>
    </source>
</evidence>
<dbReference type="PIRSF" id="PIRSF000105">
    <property type="entry name" value="HCDH"/>
    <property type="match status" value="1"/>
</dbReference>
<dbReference type="InterPro" id="IPR022694">
    <property type="entry name" value="3-OHacyl-CoA_DH"/>
</dbReference>
<dbReference type="InterPro" id="IPR006180">
    <property type="entry name" value="3-OHacyl-CoA_DH_CS"/>
</dbReference>
<dbReference type="GO" id="GO:0016616">
    <property type="term" value="F:oxidoreductase activity, acting on the CH-OH group of donors, NAD or NADP as acceptor"/>
    <property type="evidence" value="ECO:0007669"/>
    <property type="project" value="InterPro"/>
</dbReference>
<dbReference type="InterPro" id="IPR013328">
    <property type="entry name" value="6PGD_dom2"/>
</dbReference>
<comment type="caution">
    <text evidence="7">The sequence shown here is derived from an EMBL/GenBank/DDBJ whole genome shotgun (WGS) entry which is preliminary data.</text>
</comment>
<feature type="domain" description="3-hydroxyacyl-CoA dehydrogenase NAD binding" evidence="6">
    <location>
        <begin position="14"/>
        <end position="175"/>
    </location>
</feature>
<feature type="domain" description="3-hydroxyacyl-CoA dehydrogenase C-terminal" evidence="5">
    <location>
        <begin position="178"/>
        <end position="276"/>
    </location>
</feature>
<dbReference type="Proteomes" id="UP000754226">
    <property type="component" value="Unassembled WGS sequence"/>
</dbReference>
<dbReference type="SUPFAM" id="SSF51735">
    <property type="entry name" value="NAD(P)-binding Rossmann-fold domains"/>
    <property type="match status" value="1"/>
</dbReference>
<proteinExistence type="inferred from homology"/>
<dbReference type="AlphaFoldDB" id="A0A943EDC8"/>
<dbReference type="GO" id="GO:0070403">
    <property type="term" value="F:NAD+ binding"/>
    <property type="evidence" value="ECO:0007669"/>
    <property type="project" value="InterPro"/>
</dbReference>
<evidence type="ECO:0000259" key="5">
    <source>
        <dbReference type="Pfam" id="PF00725"/>
    </source>
</evidence>
<sequence>MILKGALIMEIKRIGIAGAGTMGYSMADIFASYGFEVTLWNHRKPTLERAKTLISETSRDKIHYTTNLEDIAHLDIVIENVTEDMGIKEGFYESFCKIADADMILATNTSGLSINALAQFVTHRERFLGMHWFNPPTLILLIEIIKNDETRQEVAEAVRDLARTIGKKPVIVNKDVLGFAANRIQLAVVREALSLVEKGVVSAEDIDAVMKYGLAFRWACIGPLETMDFGGLDTFYHVSSYLMKDLDDSHEIPALLKEHYEKGELGVKTKKGFYDYSNGKDKEATERRNDKLLKVFDALYKKA</sequence>
<reference evidence="7" key="1">
    <citation type="submission" date="2021-02" db="EMBL/GenBank/DDBJ databases">
        <title>Infant gut strain persistence is associated with maternal origin, phylogeny, and functional potential including surface adhesion and iron acquisition.</title>
        <authorList>
            <person name="Lou Y.C."/>
        </authorList>
    </citation>
    <scope>NUCLEOTIDE SEQUENCE</scope>
    <source>
        <strain evidence="7">L3_106_000M1_dasL3_106_000M1_concoct_15</strain>
    </source>
</reference>
<accession>A0A943EDC8</accession>
<evidence type="ECO:0000256" key="1">
    <source>
        <dbReference type="ARBA" id="ARBA00005086"/>
    </source>
</evidence>
<dbReference type="PROSITE" id="PS00067">
    <property type="entry name" value="3HCDH"/>
    <property type="match status" value="1"/>
</dbReference>
<dbReference type="SUPFAM" id="SSF48179">
    <property type="entry name" value="6-phosphogluconate dehydrogenase C-terminal domain-like"/>
    <property type="match status" value="1"/>
</dbReference>
<dbReference type="Gene3D" id="3.40.50.720">
    <property type="entry name" value="NAD(P)-binding Rossmann-like Domain"/>
    <property type="match status" value="1"/>
</dbReference>
<dbReference type="InterPro" id="IPR036291">
    <property type="entry name" value="NAD(P)-bd_dom_sf"/>
</dbReference>
<evidence type="ECO:0000313" key="7">
    <source>
        <dbReference type="EMBL" id="MBS5519596.1"/>
    </source>
</evidence>
<keyword evidence="3" id="KW-0560">Oxidoreductase</keyword>
<name>A0A943EDC8_9FIRM</name>
<organism evidence="7 8">
    <name type="scientific">Acidaminococcus intestini</name>
    <dbReference type="NCBI Taxonomy" id="187327"/>
    <lineage>
        <taxon>Bacteria</taxon>
        <taxon>Bacillati</taxon>
        <taxon>Bacillota</taxon>
        <taxon>Negativicutes</taxon>
        <taxon>Acidaminococcales</taxon>
        <taxon>Acidaminococcaceae</taxon>
        <taxon>Acidaminococcus</taxon>
    </lineage>
</organism>
<dbReference type="PANTHER" id="PTHR48075">
    <property type="entry name" value="3-HYDROXYACYL-COA DEHYDROGENASE FAMILY PROTEIN"/>
    <property type="match status" value="1"/>
</dbReference>
<dbReference type="GO" id="GO:0006631">
    <property type="term" value="P:fatty acid metabolic process"/>
    <property type="evidence" value="ECO:0007669"/>
    <property type="project" value="InterPro"/>
</dbReference>
<comment type="similarity">
    <text evidence="2">Belongs to the 3-hydroxyacyl-CoA dehydrogenase family.</text>
</comment>
<feature type="site" description="Important for catalytic activity" evidence="4">
    <location>
        <position position="131"/>
    </location>
</feature>
<dbReference type="Pfam" id="PF02737">
    <property type="entry name" value="3HCDH_N"/>
    <property type="match status" value="1"/>
</dbReference>
<evidence type="ECO:0000256" key="3">
    <source>
        <dbReference type="ARBA" id="ARBA00023002"/>
    </source>
</evidence>
<protein>
    <submittedName>
        <fullName evidence="7">3-hydroxyacyl-CoA dehydrogenase family protein</fullName>
    </submittedName>
</protein>
<dbReference type="EMBL" id="JAGZCZ010000005">
    <property type="protein sequence ID" value="MBS5519596.1"/>
    <property type="molecule type" value="Genomic_DNA"/>
</dbReference>
<dbReference type="InterPro" id="IPR008927">
    <property type="entry name" value="6-PGluconate_DH-like_C_sf"/>
</dbReference>
<evidence type="ECO:0000256" key="4">
    <source>
        <dbReference type="PIRSR" id="PIRSR000105-1"/>
    </source>
</evidence>
<dbReference type="InterPro" id="IPR006176">
    <property type="entry name" value="3-OHacyl-CoA_DH_NAD-bd"/>
</dbReference>
<evidence type="ECO:0000313" key="8">
    <source>
        <dbReference type="Proteomes" id="UP000754226"/>
    </source>
</evidence>
<dbReference type="Gene3D" id="1.10.1040.10">
    <property type="entry name" value="N-(1-d-carboxylethyl)-l-norvaline Dehydrogenase, domain 2"/>
    <property type="match status" value="1"/>
</dbReference>
<dbReference type="PANTHER" id="PTHR48075:SF5">
    <property type="entry name" value="3-HYDROXYBUTYRYL-COA DEHYDROGENASE"/>
    <property type="match status" value="1"/>
</dbReference>
<dbReference type="InterPro" id="IPR006108">
    <property type="entry name" value="3HC_DH_C"/>
</dbReference>
<dbReference type="Pfam" id="PF00725">
    <property type="entry name" value="3HCDH"/>
    <property type="match status" value="1"/>
</dbReference>